<dbReference type="GO" id="GO:0008168">
    <property type="term" value="F:methyltransferase activity"/>
    <property type="evidence" value="ECO:0007669"/>
    <property type="project" value="TreeGrafter"/>
</dbReference>
<evidence type="ECO:0000313" key="5">
    <source>
        <dbReference type="Proteomes" id="UP001302367"/>
    </source>
</evidence>
<dbReference type="EMBL" id="CP134188">
    <property type="protein sequence ID" value="WPB02636.1"/>
    <property type="molecule type" value="Genomic_DNA"/>
</dbReference>
<dbReference type="EMBL" id="LKMD01000108">
    <property type="protein sequence ID" value="PIA89261.1"/>
    <property type="molecule type" value="Genomic_DNA"/>
</dbReference>
<name>A0A2G5H9R1_CERBT</name>
<reference evidence="3 5" key="2">
    <citation type="submission" date="2023-09" db="EMBL/GenBank/DDBJ databases">
        <title>Complete-Gapless Cercospora beticola genome.</title>
        <authorList>
            <person name="Wyatt N.A."/>
            <person name="Spanner R.E."/>
            <person name="Bolton M.D."/>
        </authorList>
    </citation>
    <scope>NUCLEOTIDE SEQUENCE [LARGE SCALE GENOMIC DNA]</scope>
    <source>
        <strain evidence="3">Cb09-40</strain>
    </source>
</reference>
<sequence length="216" mass="23291">MAAIATDPGNNRFLEAAYKLKTGTEAECKALYEEWAETYDDDVLTGQAYVGPMLTAAAVKSHGGNLEGECLDAGTGTGLCAVALHQAGARTIDGIDLSEGMLRVAERTKVFRELKAVDMSKAIDLPSDKYDVVTCVGTFTLGHVGPVPGLSELTRVLKKGGVMAVTIIDDIWIPQGFKAEVERLEKEGQVDVLSTELADYRKAFNVRARLVVLRKK</sequence>
<feature type="domain" description="Methyltransferase" evidence="1">
    <location>
        <begin position="71"/>
        <end position="161"/>
    </location>
</feature>
<reference evidence="2 4" key="1">
    <citation type="submission" date="2015-10" db="EMBL/GenBank/DDBJ databases">
        <title>The cercosporin biosynthetic gene cluster was horizontally transferred to several fungal lineages and shown to be expanded in Cercospora beticola based on microsynteny with recipient genomes.</title>
        <authorList>
            <person name="De Jonge R."/>
            <person name="Ebert M.K."/>
            <person name="Suttle J.C."/>
            <person name="Jurick Ii W.M."/>
            <person name="Secor G.A."/>
            <person name="Thomma B.P."/>
            <person name="Van De Peer Y."/>
            <person name="Bolton M.D."/>
        </authorList>
    </citation>
    <scope>NUCLEOTIDE SEQUENCE [LARGE SCALE GENOMIC DNA]</scope>
    <source>
        <strain evidence="2 4">09-40</strain>
    </source>
</reference>
<gene>
    <name evidence="2" type="ORF">CB0940_06728</name>
    <name evidence="3" type="ORF">RHO25_007272</name>
</gene>
<dbReference type="Proteomes" id="UP001302367">
    <property type="component" value="Chromosome 5"/>
</dbReference>
<dbReference type="InterPro" id="IPR050508">
    <property type="entry name" value="Methyltransf_Superfamily"/>
</dbReference>
<dbReference type="InterPro" id="IPR041698">
    <property type="entry name" value="Methyltransf_25"/>
</dbReference>
<dbReference type="AlphaFoldDB" id="A0A2G5H9R1"/>
<evidence type="ECO:0000313" key="4">
    <source>
        <dbReference type="Proteomes" id="UP000230605"/>
    </source>
</evidence>
<evidence type="ECO:0000313" key="2">
    <source>
        <dbReference type="EMBL" id="PIA89261.1"/>
    </source>
</evidence>
<proteinExistence type="predicted"/>
<dbReference type="SUPFAM" id="SSF53335">
    <property type="entry name" value="S-adenosyl-L-methionine-dependent methyltransferases"/>
    <property type="match status" value="1"/>
</dbReference>
<evidence type="ECO:0000259" key="1">
    <source>
        <dbReference type="Pfam" id="PF13649"/>
    </source>
</evidence>
<dbReference type="InterPro" id="IPR029063">
    <property type="entry name" value="SAM-dependent_MTases_sf"/>
</dbReference>
<dbReference type="Proteomes" id="UP000230605">
    <property type="component" value="Chromosome 5"/>
</dbReference>
<accession>A0A2G5H9R1</accession>
<dbReference type="OrthoDB" id="66144at2759"/>
<organism evidence="2 4">
    <name type="scientific">Cercospora beticola</name>
    <name type="common">Sugarbeet leaf spot fungus</name>
    <dbReference type="NCBI Taxonomy" id="122368"/>
    <lineage>
        <taxon>Eukaryota</taxon>
        <taxon>Fungi</taxon>
        <taxon>Dikarya</taxon>
        <taxon>Ascomycota</taxon>
        <taxon>Pezizomycotina</taxon>
        <taxon>Dothideomycetes</taxon>
        <taxon>Dothideomycetidae</taxon>
        <taxon>Mycosphaerellales</taxon>
        <taxon>Mycosphaerellaceae</taxon>
        <taxon>Cercospora</taxon>
    </lineage>
</organism>
<dbReference type="Pfam" id="PF13649">
    <property type="entry name" value="Methyltransf_25"/>
    <property type="match status" value="1"/>
</dbReference>
<dbReference type="Gene3D" id="3.40.50.150">
    <property type="entry name" value="Vaccinia Virus protein VP39"/>
    <property type="match status" value="1"/>
</dbReference>
<dbReference type="CDD" id="cd02440">
    <property type="entry name" value="AdoMet_MTases"/>
    <property type="match status" value="1"/>
</dbReference>
<evidence type="ECO:0000313" key="3">
    <source>
        <dbReference type="EMBL" id="WPB02636.1"/>
    </source>
</evidence>
<protein>
    <recommendedName>
        <fullName evidence="1">Methyltransferase domain-containing protein</fullName>
    </recommendedName>
</protein>
<keyword evidence="5" id="KW-1185">Reference proteome</keyword>
<dbReference type="PANTHER" id="PTHR42912">
    <property type="entry name" value="METHYLTRANSFERASE"/>
    <property type="match status" value="1"/>
</dbReference>